<protein>
    <submittedName>
        <fullName evidence="1">Putative bacteriocin</fullName>
    </submittedName>
</protein>
<evidence type="ECO:0000313" key="2">
    <source>
        <dbReference type="Proteomes" id="UP000001824"/>
    </source>
</evidence>
<name>Q0SW54_CLOPS</name>
<accession>Q0SW54</accession>
<dbReference type="RefSeq" id="WP_003452694.1">
    <property type="nucleotide sequence ID" value="NC_008262.1"/>
</dbReference>
<sequence>MENLNLNQLENINGGSTLGWATATATQLGLAAAATAEVPPLSAGLAAAGAVLAGGVAVYEAWH</sequence>
<dbReference type="BioCyc" id="CPER289380:GI76-337-MONOMER"/>
<organism evidence="1 2">
    <name type="scientific">Clostridium perfringens (strain SM101 / Type A)</name>
    <dbReference type="NCBI Taxonomy" id="289380"/>
    <lineage>
        <taxon>Bacteria</taxon>
        <taxon>Bacillati</taxon>
        <taxon>Bacillota</taxon>
        <taxon>Clostridia</taxon>
        <taxon>Eubacteriales</taxon>
        <taxon>Clostridiaceae</taxon>
        <taxon>Clostridium</taxon>
    </lineage>
</organism>
<dbReference type="Proteomes" id="UP000001824">
    <property type="component" value="Chromosome"/>
</dbReference>
<gene>
    <name evidence="1" type="ordered locus">CPR_0317</name>
</gene>
<evidence type="ECO:0000313" key="1">
    <source>
        <dbReference type="EMBL" id="ABG86523.1"/>
    </source>
</evidence>
<dbReference type="KEGG" id="cpr:CPR_0317"/>
<reference evidence="1 2" key="1">
    <citation type="journal article" date="2006" name="Genome Res.">
        <title>Skewed genomic variability in strains of the toxigenic bacterial pathogen, Clostridium perfringens.</title>
        <authorList>
            <person name="Myers G.S."/>
            <person name="Rasko D.A."/>
            <person name="Cheung J.K."/>
            <person name="Ravel J."/>
            <person name="Seshadri R."/>
            <person name="Deboy R.T."/>
            <person name="Ren Q."/>
            <person name="Varga J."/>
            <person name="Awad M.M."/>
            <person name="Brinkac L.M."/>
            <person name="Daugherty S.C."/>
            <person name="Haft D.H."/>
            <person name="Dodson R.J."/>
            <person name="Madupu R."/>
            <person name="Nelson W.C."/>
            <person name="Rosovitz M.J."/>
            <person name="Sullivan S.A."/>
            <person name="Khouri H."/>
            <person name="Dimitrov G.I."/>
            <person name="Watkins K.L."/>
            <person name="Mulligan S."/>
            <person name="Benton J."/>
            <person name="Radune D."/>
            <person name="Fisher D.J."/>
            <person name="Atkins H.S."/>
            <person name="Hiscox T."/>
            <person name="Jost B.H."/>
            <person name="Billington S.J."/>
            <person name="Songer J.G."/>
            <person name="McClane B.A."/>
            <person name="Titball R.W."/>
            <person name="Rood J.I."/>
            <person name="Melville S.B."/>
            <person name="Paulsen I.T."/>
        </authorList>
    </citation>
    <scope>NUCLEOTIDE SEQUENCE [LARGE SCALE GENOMIC DNA]</scope>
    <source>
        <strain evidence="2">SM101 / Type A</strain>
    </source>
</reference>
<dbReference type="AlphaFoldDB" id="Q0SW54"/>
<proteinExistence type="predicted"/>
<dbReference type="EMBL" id="CP000312">
    <property type="protein sequence ID" value="ABG86523.1"/>
    <property type="molecule type" value="Genomic_DNA"/>
</dbReference>